<organism evidence="5 6">
    <name type="scientific">Lactobacillus porci</name>
    <dbReference type="NCBI Taxonomy" id="2012477"/>
    <lineage>
        <taxon>Bacteria</taxon>
        <taxon>Bacillati</taxon>
        <taxon>Bacillota</taxon>
        <taxon>Bacilli</taxon>
        <taxon>Lactobacillales</taxon>
        <taxon>Lactobacillaceae</taxon>
        <taxon>Lactobacillus</taxon>
    </lineage>
</organism>
<dbReference type="InterPro" id="IPR028082">
    <property type="entry name" value="Peripla_BP_I"/>
</dbReference>
<dbReference type="InterPro" id="IPR046335">
    <property type="entry name" value="LacI/GalR-like_sensor"/>
</dbReference>
<evidence type="ECO:0000256" key="3">
    <source>
        <dbReference type="ARBA" id="ARBA00023163"/>
    </source>
</evidence>
<reference evidence="5 6" key="1">
    <citation type="submission" date="2019-08" db="EMBL/GenBank/DDBJ databases">
        <title>In-depth cultivation of the pig gut microbiome towards novel bacterial diversity and tailored functional studies.</title>
        <authorList>
            <person name="Wylensek D."/>
            <person name="Hitch T.C.A."/>
            <person name="Clavel T."/>
        </authorList>
    </citation>
    <scope>NUCLEOTIDE SEQUENCE [LARGE SCALE GENOMIC DNA]</scope>
    <source>
        <strain evidence="5 6">Bifido-178-WT-2B</strain>
    </source>
</reference>
<evidence type="ECO:0000313" key="5">
    <source>
        <dbReference type="EMBL" id="MST87436.1"/>
    </source>
</evidence>
<feature type="domain" description="Transcriptional regulator LacI/GalR-like sensor" evidence="4">
    <location>
        <begin position="3"/>
        <end position="70"/>
    </location>
</feature>
<keyword evidence="6" id="KW-1185">Reference proteome</keyword>
<dbReference type="Gene3D" id="3.40.50.2300">
    <property type="match status" value="1"/>
</dbReference>
<dbReference type="AlphaFoldDB" id="A0A6A8MFE2"/>
<dbReference type="Pfam" id="PF13377">
    <property type="entry name" value="Peripla_BP_3"/>
    <property type="match status" value="1"/>
</dbReference>
<dbReference type="Proteomes" id="UP000438120">
    <property type="component" value="Unassembled WGS sequence"/>
</dbReference>
<protein>
    <recommendedName>
        <fullName evidence="4">Transcriptional regulator LacI/GalR-like sensor domain-containing protein</fullName>
    </recommendedName>
</protein>
<keyword evidence="1" id="KW-0805">Transcription regulation</keyword>
<evidence type="ECO:0000313" key="6">
    <source>
        <dbReference type="Proteomes" id="UP000438120"/>
    </source>
</evidence>
<comment type="caution">
    <text evidence="5">The sequence shown here is derived from an EMBL/GenBank/DDBJ whole genome shotgun (WGS) entry which is preliminary data.</text>
</comment>
<evidence type="ECO:0000256" key="1">
    <source>
        <dbReference type="ARBA" id="ARBA00023015"/>
    </source>
</evidence>
<keyword evidence="2" id="KW-0238">DNA-binding</keyword>
<dbReference type="GO" id="GO:0003677">
    <property type="term" value="F:DNA binding"/>
    <property type="evidence" value="ECO:0007669"/>
    <property type="project" value="UniProtKB-KW"/>
</dbReference>
<dbReference type="SUPFAM" id="SSF53822">
    <property type="entry name" value="Periplasmic binding protein-like I"/>
    <property type="match status" value="1"/>
</dbReference>
<dbReference type="OrthoDB" id="9796186at2"/>
<accession>A0A6A8MFE2</accession>
<proteinExistence type="predicted"/>
<dbReference type="EMBL" id="VUMX01000019">
    <property type="protein sequence ID" value="MST87436.1"/>
    <property type="molecule type" value="Genomic_DNA"/>
</dbReference>
<sequence length="70" mass="7674">MSGYKVPEQVAIVGFDGSAKSRELGITTIRQDINTICNVCCSNLLSMIHKSKIYDASQTIPVSLIKRKTT</sequence>
<name>A0A6A8MFE2_9LACO</name>
<evidence type="ECO:0000256" key="2">
    <source>
        <dbReference type="ARBA" id="ARBA00023125"/>
    </source>
</evidence>
<gene>
    <name evidence="5" type="ORF">FYJ62_07275</name>
</gene>
<evidence type="ECO:0000259" key="4">
    <source>
        <dbReference type="Pfam" id="PF13377"/>
    </source>
</evidence>
<keyword evidence="3" id="KW-0804">Transcription</keyword>